<dbReference type="InterPro" id="IPR039537">
    <property type="entry name" value="Retrotran_Ty1/copia-like"/>
</dbReference>
<organism evidence="5">
    <name type="scientific">Fagus sylvatica</name>
    <name type="common">Beechnut</name>
    <dbReference type="NCBI Taxonomy" id="28930"/>
    <lineage>
        <taxon>Eukaryota</taxon>
        <taxon>Viridiplantae</taxon>
        <taxon>Streptophyta</taxon>
        <taxon>Embryophyta</taxon>
        <taxon>Tracheophyta</taxon>
        <taxon>Spermatophyta</taxon>
        <taxon>Magnoliopsida</taxon>
        <taxon>eudicotyledons</taxon>
        <taxon>Gunneridae</taxon>
        <taxon>Pentapetalae</taxon>
        <taxon>rosids</taxon>
        <taxon>fabids</taxon>
        <taxon>Fagales</taxon>
        <taxon>Fagaceae</taxon>
        <taxon>Fagus</taxon>
    </lineage>
</organism>
<feature type="domain" description="Integrase catalytic" evidence="4">
    <location>
        <begin position="162"/>
        <end position="341"/>
    </location>
</feature>
<dbReference type="Pfam" id="PF14223">
    <property type="entry name" value="Retrotran_gag_2"/>
    <property type="match status" value="1"/>
</dbReference>
<sequence>MKALLGSQDAWETVEKGYEESQDETSLTPNQKEALQKARKKDQQALTLIYQGLDEAMFEKVANATSSKQAWEILQNSLKGVDKVKKGGVIVAKEAEDVDVVVVKEGDLEEVMAIALIIMKIELKIRKPRETVEEEVSQGHTEEGCLFGKQSRKSFPKEASTRANKPLQLVHADVCGPIKPSSLGCLFGKQSRKSFPKEASTRANKPLQLVHVDVCGPIKPSLLVFGAFKKFKAFVEKQSDQEIKALRSDRGGEFTSNEFKEFCETNGIHCPLTVPRSPQQNGVAEKKNWSILNMARSMLKSKKMPKELWAEAVDCAVYLSNRCPIRSVQGKTPQQAWSRKKPTVSHLRVFESIAYVHVPDQERSKLDDKSEKYVFIGYDPSSKGYKLYNPSTKKVIVSRDVEFDEEGIWNWNTQEEEKYDFFPFPEEKQVNEVPEVLTTPPPSPVSPVHESSSSSSLLEGSSSERPRGFRSLQDLYESTENIDDITLFCLFADCEPTRFKEAMKKNAKGELERYKAKLVVKGYSQQQGIDYDEVFAPVARLETIRLLIALAAQNKWSIFQMDVKSAFLNGYLEEVYVEQPIGYVVKGQEGKVLKLKKALYGLKQAPRAWNSRIDKYFQEKGFSKCPHEHALYCKVHENGDILIVCLYVDDLIFTGNNPSMFEDFKKAMAREFEMTDIGLMAYYLGIEVKQTEEGIFISQEGYAKEILKKFEMLDCKPVSTPLECGVKLSRHDEEENVNPTLFKSLVGSLRYLTCTRPDILYGVGLVSRYMEAPTMTHLKTAKRILRYVKGTLDFGLLYSPSKEFKLFGYSDSDWAGDMDDRKSTTGFVFYMGDTTFTWTSKKQPIVTLSTCEAEYVAATSSVCHAVWLRSLLKELHMSQVEATEIFVDNKSALALAKNPVFHDRSKHIDTRNSRAGVKVDAVDTTGAGDAFVGGILNILTFRSKSL</sequence>
<dbReference type="GO" id="GO:0046872">
    <property type="term" value="F:metal ion binding"/>
    <property type="evidence" value="ECO:0007669"/>
    <property type="project" value="UniProtKB-KW"/>
</dbReference>
<dbReference type="GO" id="GO:0003676">
    <property type="term" value="F:nucleic acid binding"/>
    <property type="evidence" value="ECO:0007669"/>
    <property type="project" value="InterPro"/>
</dbReference>
<dbReference type="Gene3D" id="3.30.420.10">
    <property type="entry name" value="Ribonuclease H-like superfamily/Ribonuclease H"/>
    <property type="match status" value="1"/>
</dbReference>
<evidence type="ECO:0000259" key="4">
    <source>
        <dbReference type="PROSITE" id="PS50994"/>
    </source>
</evidence>
<evidence type="ECO:0000256" key="3">
    <source>
        <dbReference type="SAM" id="MobiDB-lite"/>
    </source>
</evidence>
<feature type="compositionally biased region" description="Low complexity" evidence="3">
    <location>
        <begin position="446"/>
        <end position="461"/>
    </location>
</feature>
<feature type="compositionally biased region" description="Polar residues" evidence="3">
    <location>
        <begin position="24"/>
        <end position="33"/>
    </location>
</feature>
<dbReference type="AlphaFoldDB" id="A0A2N9F8G3"/>
<reference evidence="5" key="1">
    <citation type="submission" date="2018-02" db="EMBL/GenBank/DDBJ databases">
        <authorList>
            <person name="Cohen D.B."/>
            <person name="Kent A.D."/>
        </authorList>
    </citation>
    <scope>NUCLEOTIDE SEQUENCE</scope>
</reference>
<dbReference type="InterPro" id="IPR001584">
    <property type="entry name" value="Integrase_cat-core"/>
</dbReference>
<evidence type="ECO:0000256" key="1">
    <source>
        <dbReference type="ARBA" id="ARBA00022723"/>
    </source>
</evidence>
<feature type="region of interest" description="Disordered" evidence="3">
    <location>
        <begin position="14"/>
        <end position="34"/>
    </location>
</feature>
<dbReference type="SUPFAM" id="SSF56672">
    <property type="entry name" value="DNA/RNA polymerases"/>
    <property type="match status" value="1"/>
</dbReference>
<keyword evidence="1" id="KW-0479">Metal-binding</keyword>
<accession>A0A2N9F8G3</accession>
<dbReference type="SUPFAM" id="SSF53098">
    <property type="entry name" value="Ribonuclease H-like"/>
    <property type="match status" value="1"/>
</dbReference>
<dbReference type="SUPFAM" id="SSF53613">
    <property type="entry name" value="Ribokinase-like"/>
    <property type="match status" value="1"/>
</dbReference>
<dbReference type="PANTHER" id="PTHR42648">
    <property type="entry name" value="TRANSPOSASE, PUTATIVE-RELATED"/>
    <property type="match status" value="1"/>
</dbReference>
<dbReference type="PANTHER" id="PTHR42648:SF18">
    <property type="entry name" value="RETROTRANSPOSON, UNCLASSIFIED-LIKE PROTEIN"/>
    <property type="match status" value="1"/>
</dbReference>
<dbReference type="GO" id="GO:0015074">
    <property type="term" value="P:DNA integration"/>
    <property type="evidence" value="ECO:0007669"/>
    <property type="project" value="InterPro"/>
</dbReference>
<dbReference type="InterPro" id="IPR043502">
    <property type="entry name" value="DNA/RNA_pol_sf"/>
</dbReference>
<dbReference type="CDD" id="cd09272">
    <property type="entry name" value="RNase_HI_RT_Ty1"/>
    <property type="match status" value="1"/>
</dbReference>
<dbReference type="InterPro" id="IPR012337">
    <property type="entry name" value="RNaseH-like_sf"/>
</dbReference>
<dbReference type="Pfam" id="PF25597">
    <property type="entry name" value="SH3_retrovirus"/>
    <property type="match status" value="1"/>
</dbReference>
<dbReference type="EMBL" id="OIVN01000619">
    <property type="protein sequence ID" value="SPC83064.1"/>
    <property type="molecule type" value="Genomic_DNA"/>
</dbReference>
<dbReference type="GO" id="GO:0016301">
    <property type="term" value="F:kinase activity"/>
    <property type="evidence" value="ECO:0007669"/>
    <property type="project" value="InterPro"/>
</dbReference>
<dbReference type="InterPro" id="IPR013103">
    <property type="entry name" value="RVT_2"/>
</dbReference>
<protein>
    <recommendedName>
        <fullName evidence="4">Integrase catalytic domain-containing protein</fullName>
    </recommendedName>
</protein>
<dbReference type="GO" id="GO:0016787">
    <property type="term" value="F:hydrolase activity"/>
    <property type="evidence" value="ECO:0007669"/>
    <property type="project" value="UniProtKB-KW"/>
</dbReference>
<proteinExistence type="predicted"/>
<dbReference type="PROSITE" id="PS50994">
    <property type="entry name" value="INTEGRASE"/>
    <property type="match status" value="1"/>
</dbReference>
<gene>
    <name evidence="5" type="ORF">FSB_LOCUS10946</name>
</gene>
<evidence type="ECO:0000313" key="5">
    <source>
        <dbReference type="EMBL" id="SPC83064.1"/>
    </source>
</evidence>
<dbReference type="InterPro" id="IPR057670">
    <property type="entry name" value="SH3_retrovirus"/>
</dbReference>
<dbReference type="Gene3D" id="3.40.1190.20">
    <property type="match status" value="1"/>
</dbReference>
<name>A0A2N9F8G3_FAGSY</name>
<dbReference type="Pfam" id="PF07727">
    <property type="entry name" value="RVT_2"/>
    <property type="match status" value="1"/>
</dbReference>
<dbReference type="InterPro" id="IPR036397">
    <property type="entry name" value="RNaseH_sf"/>
</dbReference>
<evidence type="ECO:0000256" key="2">
    <source>
        <dbReference type="ARBA" id="ARBA00022801"/>
    </source>
</evidence>
<keyword evidence="2" id="KW-0378">Hydrolase</keyword>
<dbReference type="InterPro" id="IPR029056">
    <property type="entry name" value="Ribokinase-like"/>
</dbReference>
<dbReference type="PROSITE" id="PS00584">
    <property type="entry name" value="PFKB_KINASES_2"/>
    <property type="match status" value="1"/>
</dbReference>
<dbReference type="InterPro" id="IPR002173">
    <property type="entry name" value="Carboh/pur_kinase_PfkB_CS"/>
</dbReference>
<feature type="region of interest" description="Disordered" evidence="3">
    <location>
        <begin position="435"/>
        <end position="467"/>
    </location>
</feature>